<protein>
    <submittedName>
        <fullName evidence="1">Uncharacterized protein</fullName>
    </submittedName>
</protein>
<dbReference type="EMBL" id="CP124756">
    <property type="protein sequence ID" value="WGZ94841.1"/>
    <property type="molecule type" value="Genomic_DNA"/>
</dbReference>
<gene>
    <name evidence="1" type="ORF">QJT81_02300</name>
</gene>
<dbReference type="AlphaFoldDB" id="A0AA95HHT1"/>
<dbReference type="Proteomes" id="UP001301326">
    <property type="component" value="Chromosome"/>
</dbReference>
<reference evidence="1" key="1">
    <citation type="journal article" date="2023" name="Int. J. Mol. Sci.">
        <title>Metagenomics Revealed a New Genus 'Candidatus Thiocaldithrix dubininis' gen. nov., sp. nov. and a New Species 'Candidatus Thiothrix putei' sp. nov. in the Family Thiotrichaceae, Some Members of Which Have Traits of Both Na+- and H+-Motive Energetics.</title>
        <authorList>
            <person name="Ravin N.V."/>
            <person name="Muntyan M.S."/>
            <person name="Smolyakov D.D."/>
            <person name="Rudenko T.S."/>
            <person name="Beletsky A.V."/>
            <person name="Mardanov A.V."/>
            <person name="Grabovich M.Y."/>
        </authorList>
    </citation>
    <scope>NUCLEOTIDE SEQUENCE</scope>
    <source>
        <strain evidence="1">GKL-02</strain>
    </source>
</reference>
<evidence type="ECO:0000313" key="1">
    <source>
        <dbReference type="EMBL" id="WGZ94841.1"/>
    </source>
</evidence>
<dbReference type="KEGG" id="tput:QJT81_02300"/>
<organism evidence="1">
    <name type="scientific">Candidatus Thiothrix putei</name>
    <dbReference type="NCBI Taxonomy" id="3080811"/>
    <lineage>
        <taxon>Bacteria</taxon>
        <taxon>Pseudomonadati</taxon>
        <taxon>Pseudomonadota</taxon>
        <taxon>Gammaproteobacteria</taxon>
        <taxon>Thiotrichales</taxon>
        <taxon>Thiotrichaceae</taxon>
        <taxon>Thiothrix</taxon>
    </lineage>
</organism>
<accession>A0AA95HHT1</accession>
<sequence>MIGAGVFDPDATDMRGVWTGIGINAKIWNTGASSVATEWLLFVIPENETPVIAQLTEIPDGEFVS</sequence>
<reference evidence="1" key="2">
    <citation type="submission" date="2023-04" db="EMBL/GenBank/DDBJ databases">
        <authorList>
            <person name="Beletskiy A.V."/>
            <person name="Mardanov A.V."/>
            <person name="Ravin N.V."/>
        </authorList>
    </citation>
    <scope>NUCLEOTIDE SEQUENCE</scope>
    <source>
        <strain evidence="1">GKL-02</strain>
    </source>
</reference>
<proteinExistence type="predicted"/>
<name>A0AA95HHT1_9GAMM</name>